<dbReference type="Pfam" id="PF08874">
    <property type="entry name" value="DUF1835"/>
    <property type="match status" value="1"/>
</dbReference>
<protein>
    <recommendedName>
        <fullName evidence="5">DUF1835 domain-containing protein</fullName>
    </recommendedName>
</protein>
<feature type="domain" description="DUF1835" evidence="1">
    <location>
        <begin position="21"/>
        <end position="138"/>
    </location>
</feature>
<feature type="domain" description="DUF3658" evidence="2">
    <location>
        <begin position="155"/>
        <end position="251"/>
    </location>
</feature>
<gene>
    <name evidence="3" type="ORF">CRH09_06265</name>
</gene>
<evidence type="ECO:0000259" key="1">
    <source>
        <dbReference type="Pfam" id="PF08874"/>
    </source>
</evidence>
<dbReference type="InterPro" id="IPR014973">
    <property type="entry name" value="DUF1835"/>
</dbReference>
<dbReference type="KEGG" id="ntp:CRH09_06265"/>
<accession>A0A291RWC3</accession>
<evidence type="ECO:0000259" key="2">
    <source>
        <dbReference type="Pfam" id="PF12395"/>
    </source>
</evidence>
<name>A0A291RWC3_9NOCA</name>
<dbReference type="Pfam" id="PF12395">
    <property type="entry name" value="DUF3658"/>
    <property type="match status" value="1"/>
</dbReference>
<reference evidence="3 4" key="1">
    <citation type="submission" date="2017-10" db="EMBL/GenBank/DDBJ databases">
        <title>Comparative genomics between pathogenic Norcardia.</title>
        <authorList>
            <person name="Zeng L."/>
        </authorList>
    </citation>
    <scope>NUCLEOTIDE SEQUENCE [LARGE SCALE GENOMIC DNA]</scope>
    <source>
        <strain evidence="3 4">NC_YFY_NT001</strain>
    </source>
</reference>
<dbReference type="Proteomes" id="UP000221961">
    <property type="component" value="Chromosome"/>
</dbReference>
<evidence type="ECO:0000313" key="4">
    <source>
        <dbReference type="Proteomes" id="UP000221961"/>
    </source>
</evidence>
<sequence>MGENPEAISAIFGQTRRMSALHLVDGPSAAENLRAVLSGSADHAGDSVEWFPDSLSTGPLEPDNPAVRLQWWQWWADMVVAEGYPDPVRPGVELAAFWDKVDAADHLVVWYGRGNAGELSFFHALCDKLPDRPFDVVELPGATGARTPRELAPHLATARPITADERAAARRTWQRLERENQTFRIISGGELVSAPADHYDDALLDTTGSDWTPILRVVAPVMAEMKVADSPLFWRVKSLVESGVLVADGDPWLVRQAKVKRAQPQRT</sequence>
<proteinExistence type="predicted"/>
<evidence type="ECO:0000313" key="3">
    <source>
        <dbReference type="EMBL" id="ATL71558.1"/>
    </source>
</evidence>
<organism evidence="3 4">
    <name type="scientific">Nocardia terpenica</name>
    <dbReference type="NCBI Taxonomy" id="455432"/>
    <lineage>
        <taxon>Bacteria</taxon>
        <taxon>Bacillati</taxon>
        <taxon>Actinomycetota</taxon>
        <taxon>Actinomycetes</taxon>
        <taxon>Mycobacteriales</taxon>
        <taxon>Nocardiaceae</taxon>
        <taxon>Nocardia</taxon>
    </lineage>
</organism>
<dbReference type="InterPro" id="IPR022123">
    <property type="entry name" value="DUF3658"/>
</dbReference>
<dbReference type="GeneID" id="88357033"/>
<evidence type="ECO:0008006" key="5">
    <source>
        <dbReference type="Google" id="ProtNLM"/>
    </source>
</evidence>
<dbReference type="AlphaFoldDB" id="A0A291RWC3"/>
<dbReference type="EMBL" id="CP023778">
    <property type="protein sequence ID" value="ATL71558.1"/>
    <property type="molecule type" value="Genomic_DNA"/>
</dbReference>
<dbReference type="RefSeq" id="WP_098698413.1">
    <property type="nucleotide sequence ID" value="NZ_CP023778.1"/>
</dbReference>